<gene>
    <name evidence="1" type="ORF">S12H4_08095</name>
</gene>
<proteinExistence type="predicted"/>
<name>X1RJ17_9ZZZZ</name>
<dbReference type="AlphaFoldDB" id="X1RJ17"/>
<evidence type="ECO:0000313" key="1">
    <source>
        <dbReference type="EMBL" id="GAI63160.1"/>
    </source>
</evidence>
<comment type="caution">
    <text evidence="1">The sequence shown here is derived from an EMBL/GenBank/DDBJ whole genome shotgun (WGS) entry which is preliminary data.</text>
</comment>
<organism evidence="1">
    <name type="scientific">marine sediment metagenome</name>
    <dbReference type="NCBI Taxonomy" id="412755"/>
    <lineage>
        <taxon>unclassified sequences</taxon>
        <taxon>metagenomes</taxon>
        <taxon>ecological metagenomes</taxon>
    </lineage>
</organism>
<reference evidence="1" key="1">
    <citation type="journal article" date="2014" name="Front. Microbiol.">
        <title>High frequency of phylogenetically diverse reductive dehalogenase-homologous genes in deep subseafloor sedimentary metagenomes.</title>
        <authorList>
            <person name="Kawai M."/>
            <person name="Futagami T."/>
            <person name="Toyoda A."/>
            <person name="Takaki Y."/>
            <person name="Nishi S."/>
            <person name="Hori S."/>
            <person name="Arai W."/>
            <person name="Tsubouchi T."/>
            <person name="Morono Y."/>
            <person name="Uchiyama I."/>
            <person name="Ito T."/>
            <person name="Fujiyama A."/>
            <person name="Inagaki F."/>
            <person name="Takami H."/>
        </authorList>
    </citation>
    <scope>NUCLEOTIDE SEQUENCE</scope>
    <source>
        <strain evidence="1">Expedition CK06-06</strain>
    </source>
</reference>
<sequence length="165" mass="19174">MIERDKLYRIKGNSDYFKKKYETPNPIITDLREDTEVFEGDIKCLSCPQEFGSYQELALHISSSKTGHRRGKRWAAKYISRHVINKRRRDISGRSPATVKDIKNKEDTRRELSGEQMVADTICPKCHKSSRVMLEAEYITSPQAWRLQRRLVKICVICGVKILSV</sequence>
<dbReference type="EMBL" id="BARW01003083">
    <property type="protein sequence ID" value="GAI63160.1"/>
    <property type="molecule type" value="Genomic_DNA"/>
</dbReference>
<protein>
    <submittedName>
        <fullName evidence="1">Uncharacterized protein</fullName>
    </submittedName>
</protein>
<accession>X1RJ17</accession>